<protein>
    <submittedName>
        <fullName evidence="1">Uncharacterized protein</fullName>
    </submittedName>
</protein>
<organism evidence="1">
    <name type="scientific">Barrevirus sp</name>
    <dbReference type="NCBI Taxonomy" id="2487763"/>
    <lineage>
        <taxon>Viruses</taxon>
        <taxon>Varidnaviria</taxon>
        <taxon>Bamfordvirae</taxon>
        <taxon>Nucleocytoviricota</taxon>
        <taxon>Megaviricetes</taxon>
        <taxon>Imitervirales</taxon>
        <taxon>Mimiviridae</taxon>
        <taxon>Klosneuvirinae</taxon>
    </lineage>
</organism>
<proteinExistence type="predicted"/>
<reference evidence="1" key="1">
    <citation type="submission" date="2018-10" db="EMBL/GenBank/DDBJ databases">
        <title>Hidden diversity of soil giant viruses.</title>
        <authorList>
            <person name="Schulz F."/>
            <person name="Alteio L."/>
            <person name="Goudeau D."/>
            <person name="Ryan E.M."/>
            <person name="Malmstrom R.R."/>
            <person name="Blanchard J."/>
            <person name="Woyke T."/>
        </authorList>
    </citation>
    <scope>NUCLEOTIDE SEQUENCE</scope>
    <source>
        <strain evidence="1">BAV1</strain>
    </source>
</reference>
<gene>
    <name evidence="1" type="ORF">Barrevirus11_16</name>
</gene>
<name>A0A3G4ZQB6_9VIRU</name>
<evidence type="ECO:0000313" key="1">
    <source>
        <dbReference type="EMBL" id="AYV77086.1"/>
    </source>
</evidence>
<accession>A0A3G4ZQB6</accession>
<dbReference type="EMBL" id="MK072008">
    <property type="protein sequence ID" value="AYV77086.1"/>
    <property type="molecule type" value="Genomic_DNA"/>
</dbReference>
<sequence>MAVRYFRSSIGCGSGSTLSFIKLEEDNKVTLILYSAWMGSPKDQQPFYKFEGEYLHIDGPYGLFKITKETNMKTGETCNVDICFDSFLFEKELATEWGQHQDKVILGIYIAGGVYFTQTFSLQIHVNKNINDDHDKLSFAIKLLDGLKYEKCLESDYDQMKRY</sequence>